<evidence type="ECO:0000313" key="5">
    <source>
        <dbReference type="EMBL" id="SUF94004.1"/>
    </source>
</evidence>
<reference evidence="1" key="3">
    <citation type="submission" date="2018-08" db="EMBL/GenBank/DDBJ databases">
        <authorList>
            <consortium name="GenomeTrakr network: Whole genome sequencing for foodborne pathogen traceback"/>
        </authorList>
    </citation>
    <scope>NUCLEOTIDE SEQUENCE [LARGE SCALE GENOMIC DNA]</scope>
    <source>
        <strain evidence="3">CFSAN048114</strain>
        <strain evidence="2">FLUFL-1338</strain>
        <strain evidence="1">FLUFL-367</strain>
    </source>
</reference>
<organism evidence="4">
    <name type="scientific">Salmonella enterica</name>
    <name type="common">Salmonella choleraesuis</name>
    <dbReference type="NCBI Taxonomy" id="28901"/>
    <lineage>
        <taxon>Bacteria</taxon>
        <taxon>Pseudomonadati</taxon>
        <taxon>Pseudomonadota</taxon>
        <taxon>Gammaproteobacteria</taxon>
        <taxon>Enterobacterales</taxon>
        <taxon>Enterobacteriaceae</taxon>
        <taxon>Salmonella</taxon>
    </lineage>
</organism>
<accession>A0A379R6T4</accession>
<dbReference type="AlphaFoldDB" id="A0A379R6T4"/>
<dbReference type="EMBL" id="MLTE01000018">
    <property type="protein sequence ID" value="OHJ48244.1"/>
    <property type="molecule type" value="Genomic_DNA"/>
</dbReference>
<protein>
    <submittedName>
        <fullName evidence="4">Uncharacterized protein</fullName>
    </submittedName>
</protein>
<name>A0A379R6T4_SALER</name>
<sequence>MAVAEDLMTEAALVDFYPSMVEFGLTVKQSRQPEIDDLHADNWLDNLLVSMNLIRYELYDGMQ</sequence>
<dbReference type="EMBL" id="RSUV01000016">
    <property type="protein sequence ID" value="MIV45666.1"/>
    <property type="molecule type" value="Genomic_DNA"/>
</dbReference>
<dbReference type="EMBL" id="AAACVH010000121">
    <property type="protein sequence ID" value="EAA8668757.1"/>
    <property type="molecule type" value="Genomic_DNA"/>
</dbReference>
<dbReference type="EMBL" id="UGWV01000002">
    <property type="protein sequence ID" value="SUF94004.1"/>
    <property type="molecule type" value="Genomic_DNA"/>
</dbReference>
<dbReference type="Proteomes" id="UP000866740">
    <property type="component" value="Unassembled WGS sequence"/>
</dbReference>
<proteinExistence type="predicted"/>
<gene>
    <name evidence="3" type="ORF">A7E06_19650</name>
    <name evidence="4" type="ORF">A7S51_21795</name>
    <name evidence="2" type="ORF">KO51_27465</name>
    <name evidence="5" type="ORF">NCTC6385_00867</name>
    <name evidence="1" type="ORF">NL99_28560</name>
</gene>
<dbReference type="Proteomes" id="UP000839530">
    <property type="component" value="Unassembled WGS sequence"/>
</dbReference>
<evidence type="ECO:0000313" key="2">
    <source>
        <dbReference type="EMBL" id="MIK95093.1"/>
    </source>
</evidence>
<reference evidence="5 6" key="2">
    <citation type="submission" date="2018-06" db="EMBL/GenBank/DDBJ databases">
        <authorList>
            <consortium name="Pathogen Informatics"/>
            <person name="Doyle S."/>
        </authorList>
    </citation>
    <scope>NUCLEOTIDE SEQUENCE [LARGE SCALE GENOMIC DNA]</scope>
    <source>
        <strain evidence="5 6">NCTC6385</strain>
    </source>
</reference>
<dbReference type="RefSeq" id="WP_001750482.1">
    <property type="nucleotide sequence ID" value="NZ_CP168929.1"/>
</dbReference>
<dbReference type="Proteomes" id="UP000885283">
    <property type="component" value="Unassembled WGS sequence"/>
</dbReference>
<dbReference type="Proteomes" id="UP000254463">
    <property type="component" value="Unassembled WGS sequence"/>
</dbReference>
<evidence type="ECO:0000313" key="6">
    <source>
        <dbReference type="Proteomes" id="UP000254463"/>
    </source>
</evidence>
<dbReference type="Proteomes" id="UP000839834">
    <property type="component" value="Unassembled WGS sequence"/>
</dbReference>
<evidence type="ECO:0000313" key="4">
    <source>
        <dbReference type="EMBL" id="OHJ48244.1"/>
    </source>
</evidence>
<evidence type="ECO:0000313" key="3">
    <source>
        <dbReference type="EMBL" id="MIV45666.1"/>
    </source>
</evidence>
<reference evidence="4" key="1">
    <citation type="submission" date="2016-09" db="EMBL/GenBank/DDBJ databases">
        <title>Whole genome sequencing of Salmonella enterica.</title>
        <authorList>
            <person name="Bell R."/>
        </authorList>
    </citation>
    <scope>NUCLEOTIDE SEQUENCE [LARGE SCALE GENOMIC DNA]</scope>
    <source>
        <strain evidence="4">CFSAN044929</strain>
    </source>
</reference>
<evidence type="ECO:0000313" key="1">
    <source>
        <dbReference type="EMBL" id="EAA8668757.1"/>
    </source>
</evidence>
<dbReference type="EMBL" id="RSMR01000064">
    <property type="protein sequence ID" value="MIK95093.1"/>
    <property type="molecule type" value="Genomic_DNA"/>
</dbReference>